<evidence type="ECO:0000256" key="1">
    <source>
        <dbReference type="SAM" id="MobiDB-lite"/>
    </source>
</evidence>
<evidence type="ECO:0000313" key="3">
    <source>
        <dbReference type="EMBL" id="EDL92512.1"/>
    </source>
</evidence>
<feature type="compositionally biased region" description="Basic and acidic residues" evidence="1">
    <location>
        <begin position="1"/>
        <end position="19"/>
    </location>
</feature>
<evidence type="ECO:0000313" key="4">
    <source>
        <dbReference type="Proteomes" id="UP000234681"/>
    </source>
</evidence>
<evidence type="ECO:0000259" key="2">
    <source>
        <dbReference type="Pfam" id="PF12547"/>
    </source>
</evidence>
<dbReference type="EMBL" id="CH473972">
    <property type="protein sequence ID" value="EDL92512.1"/>
    <property type="molecule type" value="Genomic_DNA"/>
</dbReference>
<dbReference type="AlphaFoldDB" id="A6IZ34"/>
<dbReference type="PANTHER" id="PTHR13392">
    <property type="entry name" value="ATAXIN 1"/>
    <property type="match status" value="1"/>
</dbReference>
<dbReference type="InterPro" id="IPR043404">
    <property type="entry name" value="ATAXIN1-like"/>
</dbReference>
<dbReference type="InterPro" id="IPR020997">
    <property type="entry name" value="Ataxin-1_N"/>
</dbReference>
<sequence>MKPVHERSQECLPPKKRDLPVTSCSTNHTPSSDASEWSRGVVVAGQSQTGARVSLGGDGTEAITGLTVDQYGMLYKVAVPPATFSPTGLPSVVNMSPLPPT</sequence>
<feature type="compositionally biased region" description="Polar residues" evidence="1">
    <location>
        <begin position="22"/>
        <end position="35"/>
    </location>
</feature>
<name>A6IZ34_RAT</name>
<organism evidence="3 4">
    <name type="scientific">Rattus norvegicus</name>
    <name type="common">Rat</name>
    <dbReference type="NCBI Taxonomy" id="10116"/>
    <lineage>
        <taxon>Eukaryota</taxon>
        <taxon>Metazoa</taxon>
        <taxon>Chordata</taxon>
        <taxon>Craniata</taxon>
        <taxon>Vertebrata</taxon>
        <taxon>Euteleostomi</taxon>
        <taxon>Mammalia</taxon>
        <taxon>Eutheria</taxon>
        <taxon>Euarchontoglires</taxon>
        <taxon>Glires</taxon>
        <taxon>Rodentia</taxon>
        <taxon>Myomorpha</taxon>
        <taxon>Muroidea</taxon>
        <taxon>Muridae</taxon>
        <taxon>Murinae</taxon>
        <taxon>Rattus</taxon>
    </lineage>
</organism>
<proteinExistence type="predicted"/>
<dbReference type="Proteomes" id="UP000234681">
    <property type="component" value="Chromosome 19"/>
</dbReference>
<feature type="domain" description="Ataxin-1 N-terminal" evidence="2">
    <location>
        <begin position="1"/>
        <end position="78"/>
    </location>
</feature>
<dbReference type="GO" id="GO:0006355">
    <property type="term" value="P:regulation of DNA-templated transcription"/>
    <property type="evidence" value="ECO:0007669"/>
    <property type="project" value="InterPro"/>
</dbReference>
<feature type="non-terminal residue" evidence="3">
    <location>
        <position position="101"/>
    </location>
</feature>
<accession>A6IZ34</accession>
<dbReference type="PANTHER" id="PTHR13392:SF6">
    <property type="entry name" value="ATAXIN-1-LIKE"/>
    <property type="match status" value="1"/>
</dbReference>
<gene>
    <name evidence="3" type="primary">RGD1561758_predicted</name>
    <name evidence="3" type="ORF">rCG_51588</name>
</gene>
<dbReference type="Pfam" id="PF12547">
    <property type="entry name" value="ATXN-1_C"/>
    <property type="match status" value="1"/>
</dbReference>
<protein>
    <submittedName>
        <fullName evidence="3">Similar to Ataxin-1 (Spinocerebellar ataxia type 1 protein homolog) (Predicted)</fullName>
    </submittedName>
</protein>
<reference evidence="4" key="1">
    <citation type="submission" date="2005-09" db="EMBL/GenBank/DDBJ databases">
        <authorList>
            <person name="Mural R.J."/>
            <person name="Li P.W."/>
            <person name="Adams M.D."/>
            <person name="Amanatides P.G."/>
            <person name="Baden-Tillson H."/>
            <person name="Barnstead M."/>
            <person name="Chin S.H."/>
            <person name="Dew I."/>
            <person name="Evans C.A."/>
            <person name="Ferriera S."/>
            <person name="Flanigan M."/>
            <person name="Fosler C."/>
            <person name="Glodek A."/>
            <person name="Gu Z."/>
            <person name="Holt R.A."/>
            <person name="Jennings D."/>
            <person name="Kraft C.L."/>
            <person name="Lu F."/>
            <person name="Nguyen T."/>
            <person name="Nusskern D.R."/>
            <person name="Pfannkoch C.M."/>
            <person name="Sitter C."/>
            <person name="Sutton G.G."/>
            <person name="Venter J.C."/>
            <person name="Wang Z."/>
            <person name="Woodage T."/>
            <person name="Zheng X.H."/>
            <person name="Zhong F."/>
        </authorList>
    </citation>
    <scope>NUCLEOTIDE SEQUENCE [LARGE SCALE GENOMIC DNA]</scope>
    <source>
        <strain>BN</strain>
        <strain evidence="4">Sprague-Dawley</strain>
    </source>
</reference>
<feature type="region of interest" description="Disordered" evidence="1">
    <location>
        <begin position="1"/>
        <end position="39"/>
    </location>
</feature>